<comment type="function">
    <text evidence="7">Component of the Mediator complex, a coactivator involved in the regulated transcription of nearly all RNA polymerase II-dependent genes. Mediator functions as a bridge to convey information from gene-specific regulatory proteins to the basal RNA polymerase II transcription machinery. Mediator is recruited to promoters by direct interactions with regulatory proteins and serves as a scaffold for the assembly of a functional preinitiation complex with RNA polymerase II and the general transcription factors.</text>
</comment>
<dbReference type="AlphaFoldDB" id="A0AAD4I515"/>
<evidence type="ECO:0000313" key="11">
    <source>
        <dbReference type="Proteomes" id="UP001197093"/>
    </source>
</evidence>
<dbReference type="Pfam" id="PF07544">
    <property type="entry name" value="Med9"/>
    <property type="match status" value="1"/>
</dbReference>
<organism evidence="10 11">
    <name type="scientific">Staphylotrichum longicolle</name>
    <dbReference type="NCBI Taxonomy" id="669026"/>
    <lineage>
        <taxon>Eukaryota</taxon>
        <taxon>Fungi</taxon>
        <taxon>Dikarya</taxon>
        <taxon>Ascomycota</taxon>
        <taxon>Pezizomycotina</taxon>
        <taxon>Sordariomycetes</taxon>
        <taxon>Sordariomycetidae</taxon>
        <taxon>Sordariales</taxon>
        <taxon>Chaetomiaceae</taxon>
        <taxon>Staphylotrichum</taxon>
    </lineage>
</organism>
<feature type="region of interest" description="Disordered" evidence="9">
    <location>
        <begin position="28"/>
        <end position="108"/>
    </location>
</feature>
<dbReference type="GO" id="GO:0016592">
    <property type="term" value="C:mediator complex"/>
    <property type="evidence" value="ECO:0007669"/>
    <property type="project" value="InterPro"/>
</dbReference>
<sequence>MASHLPPGLSPDAVDALTELNSIITRLRNNTQQGQTTTTTSATTTTITAGGAGTQPPTGPTTGPVPPGVTGTTPLPISSSSSIPTPSGSGGGGGGSGPTSSLSASAAPAPPLLSVKELPAATDHLKHKLQRARAAVRGLADVQRSIAQQEAELARLEARLRQQVGRLARTQEDGVEFVREEEQRRGGEEMGMGIGMEEVGVERMVE</sequence>
<comment type="subunit">
    <text evidence="7">Component of the Mediator complex.</text>
</comment>
<accession>A0AAD4I515</accession>
<keyword evidence="8" id="KW-0175">Coiled coil</keyword>
<comment type="subcellular location">
    <subcellularLocation>
        <location evidence="1 7">Nucleus</location>
    </subcellularLocation>
</comment>
<evidence type="ECO:0000256" key="4">
    <source>
        <dbReference type="ARBA" id="ARBA00023159"/>
    </source>
</evidence>
<evidence type="ECO:0000256" key="5">
    <source>
        <dbReference type="ARBA" id="ARBA00023163"/>
    </source>
</evidence>
<evidence type="ECO:0000256" key="7">
    <source>
        <dbReference type="RuleBase" id="RU364145"/>
    </source>
</evidence>
<name>A0AAD4I515_9PEZI</name>
<feature type="coiled-coil region" evidence="8">
    <location>
        <begin position="139"/>
        <end position="173"/>
    </location>
</feature>
<dbReference type="InterPro" id="IPR011425">
    <property type="entry name" value="Med9"/>
</dbReference>
<comment type="caution">
    <text evidence="10">The sequence shown here is derived from an EMBL/GenBank/DDBJ whole genome shotgun (WGS) entry which is preliminary data.</text>
</comment>
<dbReference type="GO" id="GO:0006357">
    <property type="term" value="P:regulation of transcription by RNA polymerase II"/>
    <property type="evidence" value="ECO:0007669"/>
    <property type="project" value="InterPro"/>
</dbReference>
<evidence type="ECO:0000313" key="10">
    <source>
        <dbReference type="EMBL" id="KAG7293760.1"/>
    </source>
</evidence>
<evidence type="ECO:0000256" key="3">
    <source>
        <dbReference type="ARBA" id="ARBA00023015"/>
    </source>
</evidence>
<reference evidence="10" key="1">
    <citation type="submission" date="2023-02" db="EMBL/GenBank/DDBJ databases">
        <authorList>
            <person name="Palmer J.M."/>
        </authorList>
    </citation>
    <scope>NUCLEOTIDE SEQUENCE</scope>
    <source>
        <strain evidence="10">FW57</strain>
    </source>
</reference>
<keyword evidence="6 7" id="KW-0539">Nucleus</keyword>
<feature type="compositionally biased region" description="Low complexity" evidence="9">
    <location>
        <begin position="98"/>
        <end position="107"/>
    </location>
</feature>
<evidence type="ECO:0000256" key="9">
    <source>
        <dbReference type="SAM" id="MobiDB-lite"/>
    </source>
</evidence>
<comment type="similarity">
    <text evidence="2 7">Belongs to the Mediator complex subunit 9 family.</text>
</comment>
<feature type="compositionally biased region" description="Gly residues" evidence="9">
    <location>
        <begin position="88"/>
        <end position="97"/>
    </location>
</feature>
<keyword evidence="4 7" id="KW-0010">Activator</keyword>
<keyword evidence="5 7" id="KW-0804">Transcription</keyword>
<evidence type="ECO:0000256" key="2">
    <source>
        <dbReference type="ARBA" id="ARBA00008089"/>
    </source>
</evidence>
<protein>
    <recommendedName>
        <fullName evidence="7">Mediator of RNA polymerase II transcription subunit 9</fullName>
    </recommendedName>
    <alternativeName>
        <fullName evidence="7">Mediator complex subunit 9</fullName>
    </alternativeName>
</protein>
<proteinExistence type="inferred from homology"/>
<evidence type="ECO:0000256" key="8">
    <source>
        <dbReference type="SAM" id="Coils"/>
    </source>
</evidence>
<dbReference type="EMBL" id="JAHCVI010000001">
    <property type="protein sequence ID" value="KAG7293760.1"/>
    <property type="molecule type" value="Genomic_DNA"/>
</dbReference>
<feature type="compositionally biased region" description="Low complexity" evidence="9">
    <location>
        <begin position="68"/>
        <end position="87"/>
    </location>
</feature>
<evidence type="ECO:0000256" key="1">
    <source>
        <dbReference type="ARBA" id="ARBA00004123"/>
    </source>
</evidence>
<keyword evidence="11" id="KW-1185">Reference proteome</keyword>
<feature type="compositionally biased region" description="Low complexity" evidence="9">
    <location>
        <begin position="31"/>
        <end position="56"/>
    </location>
</feature>
<dbReference type="Proteomes" id="UP001197093">
    <property type="component" value="Unassembled WGS sequence"/>
</dbReference>
<keyword evidence="3 7" id="KW-0805">Transcription regulation</keyword>
<dbReference type="GO" id="GO:0003712">
    <property type="term" value="F:transcription coregulator activity"/>
    <property type="evidence" value="ECO:0007669"/>
    <property type="project" value="InterPro"/>
</dbReference>
<evidence type="ECO:0000256" key="6">
    <source>
        <dbReference type="ARBA" id="ARBA00023242"/>
    </source>
</evidence>
<feature type="compositionally biased region" description="Pro residues" evidence="9">
    <location>
        <begin position="57"/>
        <end position="67"/>
    </location>
</feature>
<gene>
    <name evidence="7" type="primary">MED9</name>
    <name evidence="10" type="ORF">NEMBOFW57_003817</name>
</gene>